<keyword evidence="6" id="KW-0677">Repeat</keyword>
<dbReference type="EMBL" id="KZ308565">
    <property type="protein sequence ID" value="KAG8231629.1"/>
    <property type="molecule type" value="Genomic_DNA"/>
</dbReference>
<name>A0A8K0KCF6_LADFU</name>
<dbReference type="GO" id="GO:0031593">
    <property type="term" value="F:polyubiquitin modification-dependent protein binding"/>
    <property type="evidence" value="ECO:0007669"/>
    <property type="project" value="UniProtKB-UniRule"/>
</dbReference>
<evidence type="ECO:0000256" key="9">
    <source>
        <dbReference type="ARBA" id="ARBA00022786"/>
    </source>
</evidence>
<sequence>MESIFTDFLPLVEAVVSSANFGCEANVAISDVQTGIGEDKIGPCGDRFKLIIPFAGQQITWNVVLDALNPHFPPDFAFDDPSFLACPEPDFLEEHVPSLLNWNSENPKALLMVVEELLDLYRKHQINQLKNYSRLQFEYTSILCQPGLSEDDIEVLVQSRERRRIDQEGPPPAHFSIRLPVDYSDLPQLPDTSDESGPKEALLYVTFPSANEKGLSPKRGISTVSRVSPRLQLSCQLEQSLYYPSLRVPAFPPGRCLVDYVPAVIELLDSEVKSVANSFNLRKDFLAALLTEFGASVLEYDALTFSKACLLYEDGSLLCLVFVAIPPKFPKDKPIYVWQSVRYMDYGKPYTRKVEEYPYSPRWSMPEMIYRLKVFMKEYAVEFFRHSAYSC</sequence>
<dbReference type="OrthoDB" id="538811at2759"/>
<evidence type="ECO:0000256" key="2">
    <source>
        <dbReference type="ARBA" id="ARBA00019438"/>
    </source>
</evidence>
<dbReference type="GO" id="GO:0070531">
    <property type="term" value="C:BRCA1-A complex"/>
    <property type="evidence" value="ECO:0007669"/>
    <property type="project" value="UniProtKB-UniRule"/>
</dbReference>
<dbReference type="GO" id="GO:0045739">
    <property type="term" value="P:positive regulation of DNA repair"/>
    <property type="evidence" value="ECO:0007669"/>
    <property type="project" value="UniProtKB-UniRule"/>
</dbReference>
<evidence type="ECO:0000256" key="8">
    <source>
        <dbReference type="ARBA" id="ARBA00022776"/>
    </source>
</evidence>
<comment type="domain">
    <text evidence="15">Contains 2 ubiquitin-conjugating enzyme family-like (UEV-like) regions. These regions lack the critical Cys residues required for ubiquitination but retain the ability to bind ubiquitin.</text>
</comment>
<gene>
    <name evidence="16" type="ORF">J437_LFUL011470</name>
</gene>
<keyword evidence="9 15" id="KW-0833">Ubl conjugation pathway</keyword>
<keyword evidence="12 15" id="KW-0539">Nucleus</keyword>
<protein>
    <recommendedName>
        <fullName evidence="2 15">BRISC and BRCA1-A complex member 2</fullName>
    </recommendedName>
</protein>
<evidence type="ECO:0000256" key="3">
    <source>
        <dbReference type="ARBA" id="ARBA00022490"/>
    </source>
</evidence>
<evidence type="ECO:0000256" key="5">
    <source>
        <dbReference type="ARBA" id="ARBA00022703"/>
    </source>
</evidence>
<keyword evidence="8 15" id="KW-0498">Mitosis</keyword>
<organism evidence="16 17">
    <name type="scientific">Ladona fulva</name>
    <name type="common">Scarce chaser dragonfly</name>
    <name type="synonym">Libellula fulva</name>
    <dbReference type="NCBI Taxonomy" id="123851"/>
    <lineage>
        <taxon>Eukaryota</taxon>
        <taxon>Metazoa</taxon>
        <taxon>Ecdysozoa</taxon>
        <taxon>Arthropoda</taxon>
        <taxon>Hexapoda</taxon>
        <taxon>Insecta</taxon>
        <taxon>Pterygota</taxon>
        <taxon>Palaeoptera</taxon>
        <taxon>Odonata</taxon>
        <taxon>Epiprocta</taxon>
        <taxon>Anisoptera</taxon>
        <taxon>Libelluloidea</taxon>
        <taxon>Libellulidae</taxon>
        <taxon>Ladona</taxon>
    </lineage>
</organism>
<reference evidence="16" key="2">
    <citation type="submission" date="2017-10" db="EMBL/GenBank/DDBJ databases">
        <title>Ladona fulva Genome sequencing and assembly.</title>
        <authorList>
            <person name="Murali S."/>
            <person name="Richards S."/>
            <person name="Bandaranaike D."/>
            <person name="Bellair M."/>
            <person name="Blankenburg K."/>
            <person name="Chao H."/>
            <person name="Dinh H."/>
            <person name="Doddapaneni H."/>
            <person name="Dugan-Rocha S."/>
            <person name="Elkadiri S."/>
            <person name="Gnanaolivu R."/>
            <person name="Hernandez B."/>
            <person name="Skinner E."/>
            <person name="Javaid M."/>
            <person name="Lee S."/>
            <person name="Li M."/>
            <person name="Ming W."/>
            <person name="Munidasa M."/>
            <person name="Muniz J."/>
            <person name="Nguyen L."/>
            <person name="Hughes D."/>
            <person name="Osuji N."/>
            <person name="Pu L.-L."/>
            <person name="Puazo M."/>
            <person name="Qu C."/>
            <person name="Quiroz J."/>
            <person name="Raj R."/>
            <person name="Weissenberger G."/>
            <person name="Xin Y."/>
            <person name="Zou X."/>
            <person name="Han Y."/>
            <person name="Worley K."/>
            <person name="Muzny D."/>
            <person name="Gibbs R."/>
        </authorList>
    </citation>
    <scope>NUCLEOTIDE SEQUENCE</scope>
    <source>
        <strain evidence="16">Sampled in the wild</strain>
    </source>
</reference>
<dbReference type="AlphaFoldDB" id="A0A8K0KCF6"/>
<comment type="subunit">
    <text evidence="15">Component of the ARISC complex. Component of the BRCA1-A complex. Component of the BRISC complex. Binds polyubiquitin.</text>
</comment>
<dbReference type="GO" id="GO:0006325">
    <property type="term" value="P:chromatin organization"/>
    <property type="evidence" value="ECO:0007669"/>
    <property type="project" value="UniProtKB-UniRule"/>
</dbReference>
<evidence type="ECO:0000256" key="4">
    <source>
        <dbReference type="ARBA" id="ARBA00022618"/>
    </source>
</evidence>
<keyword evidence="7 15" id="KW-0227">DNA damage</keyword>
<dbReference type="GO" id="GO:0010212">
    <property type="term" value="P:response to ionizing radiation"/>
    <property type="evidence" value="ECO:0007669"/>
    <property type="project" value="UniProtKB-UniRule"/>
</dbReference>
<dbReference type="Pfam" id="PF06113">
    <property type="entry name" value="BRE"/>
    <property type="match status" value="1"/>
</dbReference>
<evidence type="ECO:0000256" key="6">
    <source>
        <dbReference type="ARBA" id="ARBA00022737"/>
    </source>
</evidence>
<dbReference type="InterPro" id="IPR010358">
    <property type="entry name" value="BRE"/>
</dbReference>
<evidence type="ECO:0000256" key="13">
    <source>
        <dbReference type="ARBA" id="ARBA00023306"/>
    </source>
</evidence>
<proteinExistence type="inferred from homology"/>
<keyword evidence="4 15" id="KW-0132">Cell division</keyword>
<evidence type="ECO:0000256" key="1">
    <source>
        <dbReference type="ARBA" id="ARBA00004123"/>
    </source>
</evidence>
<dbReference type="GO" id="GO:0051301">
    <property type="term" value="P:cell division"/>
    <property type="evidence" value="ECO:0007669"/>
    <property type="project" value="UniProtKB-UniRule"/>
</dbReference>
<evidence type="ECO:0000256" key="7">
    <source>
        <dbReference type="ARBA" id="ARBA00022763"/>
    </source>
</evidence>
<comment type="function">
    <text evidence="15">May play a role in homeostasis or cellular differentiation in cells of neural, epithelial and germline origins. May also act as a death receptor-associated anti-apoptotic protein, which inhibits the mitochondrial apoptotic pathway.</text>
</comment>
<evidence type="ECO:0000313" key="16">
    <source>
        <dbReference type="EMBL" id="KAG8231629.1"/>
    </source>
</evidence>
<keyword evidence="3 15" id="KW-0963">Cytoplasm</keyword>
<keyword evidence="11 15" id="KW-0234">DNA repair</keyword>
<dbReference type="GO" id="GO:0007095">
    <property type="term" value="P:mitotic G2 DNA damage checkpoint signaling"/>
    <property type="evidence" value="ECO:0007669"/>
    <property type="project" value="UniProtKB-UniRule"/>
</dbReference>
<keyword evidence="5 15" id="KW-0053">Apoptosis</keyword>
<evidence type="ECO:0000256" key="11">
    <source>
        <dbReference type="ARBA" id="ARBA00023204"/>
    </source>
</evidence>
<comment type="caution">
    <text evidence="16">The sequence shown here is derived from an EMBL/GenBank/DDBJ whole genome shotgun (WGS) entry which is preliminary data.</text>
</comment>
<evidence type="ECO:0000256" key="15">
    <source>
        <dbReference type="RuleBase" id="RU368019"/>
    </source>
</evidence>
<dbReference type="GO" id="GO:0070552">
    <property type="term" value="C:BRISC complex"/>
    <property type="evidence" value="ECO:0007669"/>
    <property type="project" value="UniProtKB-UniRule"/>
</dbReference>
<comment type="subcellular location">
    <subcellularLocation>
        <location evidence="15">Cytoplasm</location>
    </subcellularLocation>
    <subcellularLocation>
        <location evidence="1 15">Nucleus</location>
    </subcellularLocation>
    <text evidence="15">Localizes at sites of DNA damage at double-strand breaks (DSBs).</text>
</comment>
<evidence type="ECO:0000313" key="17">
    <source>
        <dbReference type="Proteomes" id="UP000792457"/>
    </source>
</evidence>
<keyword evidence="10 15" id="KW-0156">Chromatin regulator</keyword>
<dbReference type="Proteomes" id="UP000792457">
    <property type="component" value="Unassembled WGS sequence"/>
</dbReference>
<dbReference type="GO" id="GO:0006302">
    <property type="term" value="P:double-strand break repair"/>
    <property type="evidence" value="ECO:0007669"/>
    <property type="project" value="UniProtKB-UniRule"/>
</dbReference>
<dbReference type="GO" id="GO:0006915">
    <property type="term" value="P:apoptotic process"/>
    <property type="evidence" value="ECO:0007669"/>
    <property type="project" value="UniProtKB-UniRule"/>
</dbReference>
<comment type="similarity">
    <text evidence="14 15">Belongs to the BABAM2 family.</text>
</comment>
<dbReference type="PANTHER" id="PTHR15189">
    <property type="entry name" value="BRISC AND BRCA1-A COMPLEX MEMBER 2"/>
    <property type="match status" value="1"/>
</dbReference>
<dbReference type="GO" id="GO:0005737">
    <property type="term" value="C:cytoplasm"/>
    <property type="evidence" value="ECO:0007669"/>
    <property type="project" value="UniProtKB-SubCell"/>
</dbReference>
<keyword evidence="17" id="KW-1185">Reference proteome</keyword>
<reference evidence="16" key="1">
    <citation type="submission" date="2013-04" db="EMBL/GenBank/DDBJ databases">
        <authorList>
            <person name="Qu J."/>
            <person name="Murali S.C."/>
            <person name="Bandaranaike D."/>
            <person name="Bellair M."/>
            <person name="Blankenburg K."/>
            <person name="Chao H."/>
            <person name="Dinh H."/>
            <person name="Doddapaneni H."/>
            <person name="Downs B."/>
            <person name="Dugan-Rocha S."/>
            <person name="Elkadiri S."/>
            <person name="Gnanaolivu R.D."/>
            <person name="Hernandez B."/>
            <person name="Javaid M."/>
            <person name="Jayaseelan J.C."/>
            <person name="Lee S."/>
            <person name="Li M."/>
            <person name="Ming W."/>
            <person name="Munidasa M."/>
            <person name="Muniz J."/>
            <person name="Nguyen L."/>
            <person name="Ongeri F."/>
            <person name="Osuji N."/>
            <person name="Pu L.-L."/>
            <person name="Puazo M."/>
            <person name="Qu C."/>
            <person name="Quiroz J."/>
            <person name="Raj R."/>
            <person name="Weissenberger G."/>
            <person name="Xin Y."/>
            <person name="Zou X."/>
            <person name="Han Y."/>
            <person name="Richards S."/>
            <person name="Worley K."/>
            <person name="Muzny D."/>
            <person name="Gibbs R."/>
        </authorList>
    </citation>
    <scope>NUCLEOTIDE SEQUENCE</scope>
    <source>
        <strain evidence="16">Sampled in the wild</strain>
    </source>
</reference>
<evidence type="ECO:0000256" key="12">
    <source>
        <dbReference type="ARBA" id="ARBA00023242"/>
    </source>
</evidence>
<keyword evidence="13 15" id="KW-0131">Cell cycle</keyword>
<evidence type="ECO:0000256" key="14">
    <source>
        <dbReference type="ARBA" id="ARBA00025766"/>
    </source>
</evidence>
<evidence type="ECO:0000256" key="10">
    <source>
        <dbReference type="ARBA" id="ARBA00022853"/>
    </source>
</evidence>
<accession>A0A8K0KCF6</accession>
<dbReference type="PANTHER" id="PTHR15189:SF7">
    <property type="entry name" value="BRISC AND BRCA1-A COMPLEX MEMBER 2"/>
    <property type="match status" value="1"/>
</dbReference>